<protein>
    <submittedName>
        <fullName evidence="1">Uncharacterized protein</fullName>
    </submittedName>
</protein>
<gene>
    <name evidence="1" type="ORF">NSCI0253_LOCUS19694</name>
</gene>
<proteinExistence type="predicted"/>
<reference evidence="1" key="1">
    <citation type="submission" date="2021-01" db="EMBL/GenBank/DDBJ databases">
        <authorList>
            <person name="Corre E."/>
            <person name="Pelletier E."/>
            <person name="Niang G."/>
            <person name="Scheremetjew M."/>
            <person name="Finn R."/>
            <person name="Kale V."/>
            <person name="Holt S."/>
            <person name="Cochrane G."/>
            <person name="Meng A."/>
            <person name="Brown T."/>
            <person name="Cohen L."/>
        </authorList>
    </citation>
    <scope>NUCLEOTIDE SEQUENCE</scope>
</reference>
<organism evidence="1">
    <name type="scientific">Noctiluca scintillans</name>
    <name type="common">Sea sparkle</name>
    <name type="synonym">Red tide dinoflagellate</name>
    <dbReference type="NCBI Taxonomy" id="2966"/>
    <lineage>
        <taxon>Eukaryota</taxon>
        <taxon>Sar</taxon>
        <taxon>Alveolata</taxon>
        <taxon>Dinophyceae</taxon>
        <taxon>Noctilucales</taxon>
        <taxon>Noctilucaceae</taxon>
        <taxon>Noctiluca</taxon>
    </lineage>
</organism>
<accession>A0A7S1A7R1</accession>
<evidence type="ECO:0000313" key="1">
    <source>
        <dbReference type="EMBL" id="CAD8845344.1"/>
    </source>
</evidence>
<dbReference type="EMBL" id="HBFQ01027919">
    <property type="protein sequence ID" value="CAD8845344.1"/>
    <property type="molecule type" value="Transcribed_RNA"/>
</dbReference>
<dbReference type="AlphaFoldDB" id="A0A7S1A7R1"/>
<name>A0A7S1A7R1_NOCSC</name>
<sequence>MEDSSPMMGLLPRSTRTRELNVVVTYFSWKAVHELPVNGPKPHRMTMPRLKVNSGSTVFDPKRRLPPPEPLEVPWDDVEHDTCFVDLLMRNKVTDWARARRAATKIRDKDYTLKHFHDDCVAAFPELRLYVLDVGGGTGGATTSGRSPDDEYQRTMGALFAIYWLMRLQSDGAQAFCHGVGSDWCALSEQSEWPQRDPAEVLQREGFLLGCTWSSFENVLKLSGLLDSNGDHDHDRTLAMLALTAIHDIMKNQDLLPNVPSHMRSFRGFASGDTISDHDVALAYLLENVPTSLPSFFGLPPEQRESVKFTQSKMEFNMGWLVQAEAPPSALFSKFRAVITSGTATSRDIAFYFVHWLTDLAGAEPFPLEGCEKFVLKFPQHVLQTFLDSIPQIRQLDTHTETEVFESYLCWRWSSHLPPLGTLPEGRGSIARLRLVAMAQHNSVHVVHGYTSISEDDQHVLAEEMALSGFPDQTYAREPRYSKQGPSFLVYYGPAFLQKNAATDPKFSLEVLAELYRQARVLWPASPDKAHRTVTLRIDALKELDIESLNKLNPGEFWVIHRTSMTDGQVKRSDMLTCDTAKMSVLNLSRCRTSLASLPQLRSFSHEFESQFREVANDDDDAFNSHPFRIGCRPLVACCTVKSLRL</sequence>